<gene>
    <name evidence="1" type="ORF">UFOPK3775_00951</name>
</gene>
<dbReference type="AlphaFoldDB" id="A0A6J5ZFZ7"/>
<sequence>MLPDISLVEEALQQALGLKFGKLSLKEFSMTTTHKFPQGEIIRKTTISHVVRDGVVLKHFIKKEVSSVI</sequence>
<organism evidence="1">
    <name type="scientific">freshwater metagenome</name>
    <dbReference type="NCBI Taxonomy" id="449393"/>
    <lineage>
        <taxon>unclassified sequences</taxon>
        <taxon>metagenomes</taxon>
        <taxon>ecological metagenomes</taxon>
    </lineage>
</organism>
<name>A0A6J5ZFZ7_9ZZZZ</name>
<proteinExistence type="predicted"/>
<dbReference type="EMBL" id="CAESAK010000136">
    <property type="protein sequence ID" value="CAB4341515.1"/>
    <property type="molecule type" value="Genomic_DNA"/>
</dbReference>
<reference evidence="1" key="1">
    <citation type="submission" date="2020-05" db="EMBL/GenBank/DDBJ databases">
        <authorList>
            <person name="Chiriac C."/>
            <person name="Salcher M."/>
            <person name="Ghai R."/>
            <person name="Kavagutti S V."/>
        </authorList>
    </citation>
    <scope>NUCLEOTIDE SEQUENCE</scope>
</reference>
<accession>A0A6J5ZFZ7</accession>
<evidence type="ECO:0000313" key="1">
    <source>
        <dbReference type="EMBL" id="CAB4341515.1"/>
    </source>
</evidence>
<protein>
    <submittedName>
        <fullName evidence="1">Unannotated protein</fullName>
    </submittedName>
</protein>